<dbReference type="Gene3D" id="3.90.1150.10">
    <property type="entry name" value="Aspartate Aminotransferase, domain 1"/>
    <property type="match status" value="1"/>
</dbReference>
<keyword evidence="4 6" id="KW-0663">Pyridoxal phosphate</keyword>
<name>A0A818VIQ6_9BILA</name>
<evidence type="ECO:0000313" key="9">
    <source>
        <dbReference type="Proteomes" id="UP000663869"/>
    </source>
</evidence>
<dbReference type="GO" id="GO:0030170">
    <property type="term" value="F:pyridoxal phosphate binding"/>
    <property type="evidence" value="ECO:0007669"/>
    <property type="project" value="InterPro"/>
</dbReference>
<evidence type="ECO:0000313" key="8">
    <source>
        <dbReference type="EMBL" id="CAF3709496.1"/>
    </source>
</evidence>
<dbReference type="GO" id="GO:0019752">
    <property type="term" value="P:carboxylic acid metabolic process"/>
    <property type="evidence" value="ECO:0007669"/>
    <property type="project" value="InterPro"/>
</dbReference>
<dbReference type="InterPro" id="IPR010977">
    <property type="entry name" value="Aromatic_deC"/>
</dbReference>
<keyword evidence="5 7" id="KW-0456">Lyase</keyword>
<dbReference type="InterPro" id="IPR021115">
    <property type="entry name" value="Pyridoxal-P_BS"/>
</dbReference>
<accession>A0A818VIQ6</accession>
<dbReference type="InterPro" id="IPR015424">
    <property type="entry name" value="PyrdxlP-dep_Trfase"/>
</dbReference>
<evidence type="ECO:0000256" key="7">
    <source>
        <dbReference type="RuleBase" id="RU000382"/>
    </source>
</evidence>
<evidence type="ECO:0000256" key="6">
    <source>
        <dbReference type="PIRSR" id="PIRSR602129-50"/>
    </source>
</evidence>
<comment type="similarity">
    <text evidence="2 7">Belongs to the group II decarboxylase family.</text>
</comment>
<evidence type="ECO:0000256" key="1">
    <source>
        <dbReference type="ARBA" id="ARBA00001933"/>
    </source>
</evidence>
<protein>
    <submittedName>
        <fullName evidence="8">Uncharacterized protein</fullName>
    </submittedName>
</protein>
<dbReference type="PANTHER" id="PTHR11999">
    <property type="entry name" value="GROUP II PYRIDOXAL-5-PHOSPHATE DECARBOXYLASE"/>
    <property type="match status" value="1"/>
</dbReference>
<dbReference type="EMBL" id="CAJNYU010003865">
    <property type="protein sequence ID" value="CAF3709496.1"/>
    <property type="molecule type" value="Genomic_DNA"/>
</dbReference>
<proteinExistence type="inferred from homology"/>
<keyword evidence="3" id="KW-0210">Decarboxylase</keyword>
<evidence type="ECO:0000256" key="5">
    <source>
        <dbReference type="ARBA" id="ARBA00023239"/>
    </source>
</evidence>
<dbReference type="Gene3D" id="3.40.640.10">
    <property type="entry name" value="Type I PLP-dependent aspartate aminotransferase-like (Major domain)"/>
    <property type="match status" value="1"/>
</dbReference>
<dbReference type="SUPFAM" id="SSF53383">
    <property type="entry name" value="PLP-dependent transferases"/>
    <property type="match status" value="1"/>
</dbReference>
<dbReference type="PANTHER" id="PTHR11999:SF70">
    <property type="entry name" value="MIP05841P"/>
    <property type="match status" value="1"/>
</dbReference>
<comment type="caution">
    <text evidence="8">The sequence shown here is derived from an EMBL/GenBank/DDBJ whole genome shotgun (WGS) entry which is preliminary data.</text>
</comment>
<dbReference type="GO" id="GO:0016831">
    <property type="term" value="F:carboxy-lyase activity"/>
    <property type="evidence" value="ECO:0007669"/>
    <property type="project" value="UniProtKB-KW"/>
</dbReference>
<reference evidence="8" key="1">
    <citation type="submission" date="2021-02" db="EMBL/GenBank/DDBJ databases">
        <authorList>
            <person name="Nowell W R."/>
        </authorList>
    </citation>
    <scope>NUCLEOTIDE SEQUENCE</scope>
</reference>
<evidence type="ECO:0000256" key="4">
    <source>
        <dbReference type="ARBA" id="ARBA00022898"/>
    </source>
</evidence>
<comment type="cofactor">
    <cofactor evidence="1 6 7">
        <name>pyridoxal 5'-phosphate</name>
        <dbReference type="ChEBI" id="CHEBI:597326"/>
    </cofactor>
</comment>
<evidence type="ECO:0000256" key="3">
    <source>
        <dbReference type="ARBA" id="ARBA00022793"/>
    </source>
</evidence>
<dbReference type="InterPro" id="IPR015421">
    <property type="entry name" value="PyrdxlP-dep_Trfase_major"/>
</dbReference>
<gene>
    <name evidence="8" type="ORF">FME351_LOCUS28296</name>
</gene>
<dbReference type="InterPro" id="IPR002129">
    <property type="entry name" value="PyrdxlP-dep_de-COase"/>
</dbReference>
<dbReference type="Gene3D" id="1.20.1340.10">
    <property type="entry name" value="dopa decarboxylase, N-terminal domain"/>
    <property type="match status" value="1"/>
</dbReference>
<evidence type="ECO:0000256" key="2">
    <source>
        <dbReference type="ARBA" id="ARBA00009533"/>
    </source>
</evidence>
<organism evidence="8 9">
    <name type="scientific">Rotaria socialis</name>
    <dbReference type="NCBI Taxonomy" id="392032"/>
    <lineage>
        <taxon>Eukaryota</taxon>
        <taxon>Metazoa</taxon>
        <taxon>Spiralia</taxon>
        <taxon>Gnathifera</taxon>
        <taxon>Rotifera</taxon>
        <taxon>Eurotatoria</taxon>
        <taxon>Bdelloidea</taxon>
        <taxon>Philodinida</taxon>
        <taxon>Philodinidae</taxon>
        <taxon>Rotaria</taxon>
    </lineage>
</organism>
<sequence length="545" mass="61667">MANKKLEELTAQALMTLQEHVCDIESLNQWKKQMFYLINEIGEQKLSSTVPMNQHDSSLDPVDWSSARFVEHQMLNSCMNYIQHVRDRPVWPSMPNDVRAAIEDESLPENGQSLSAVCNDVLSYVLPYGRGNVHPRFWGWVSGEGTLGGVLADMIAATMNMNTCAYTNSAAFVERTVIEWMRQIFGFPKGTSGGLLVSETSIATVISMATARQRALANVREYGLTERPKLIVYASTEVQICVKKALELLGIGSKSMHLIPADDSFRIKIDHLKTAIQSDRDRGFVSFCIIGNAGTVNTGAFDNLEEISLIARAENIWFHVDGAFGSFAILDPQRCHLVPGIDQADSLAFDFHKWLHCPYDAGCVLVRDYTCLESTFSTTPPYLSKPDQYSGDNRHWFFNLGLEIPRSFRALKVWFTVKEHGIVKLGQKIADNCEQAQYLLSLLEKHEHVIHIIRPVSLNIVNIRFEPNEFNKTDNELNDMFNNQLLADIHASGIAFPSSTVIQNRFYIRVCIVSHRSTREDFDIFIKTLLDLYQSRVQAFSIERK</sequence>
<dbReference type="PROSITE" id="PS00392">
    <property type="entry name" value="DDC_GAD_HDC_YDC"/>
    <property type="match status" value="1"/>
</dbReference>
<dbReference type="InterPro" id="IPR015422">
    <property type="entry name" value="PyrdxlP-dep_Trfase_small"/>
</dbReference>
<dbReference type="GO" id="GO:0006520">
    <property type="term" value="P:amino acid metabolic process"/>
    <property type="evidence" value="ECO:0007669"/>
    <property type="project" value="InterPro"/>
</dbReference>
<dbReference type="Proteomes" id="UP000663869">
    <property type="component" value="Unassembled WGS sequence"/>
</dbReference>
<feature type="modified residue" description="N6-(pyridoxal phosphate)lysine" evidence="6">
    <location>
        <position position="353"/>
    </location>
</feature>
<dbReference type="PRINTS" id="PR00800">
    <property type="entry name" value="YHDCRBOXLASE"/>
</dbReference>
<dbReference type="AlphaFoldDB" id="A0A818VIQ6"/>
<dbReference type="Pfam" id="PF00282">
    <property type="entry name" value="Pyridoxal_deC"/>
    <property type="match status" value="1"/>
</dbReference>